<keyword evidence="5" id="KW-0804">Transcription</keyword>
<accession>A0A0E4BTQ4</accession>
<evidence type="ECO:0000313" key="8">
    <source>
        <dbReference type="Proteomes" id="UP000063308"/>
    </source>
</evidence>
<proteinExistence type="inferred from homology"/>
<dbReference type="Gene3D" id="1.10.10.10">
    <property type="entry name" value="Winged helix-like DNA-binding domain superfamily/Winged helix DNA-binding domain"/>
    <property type="match status" value="1"/>
</dbReference>
<sequence>MQWSDRIGRRLKPRDLHVFLAVAEQGNMAKAAERLAISRPVVSKTIADLEHVLGVRLLDRTSHGVEPTLYGRALLKRSVAVFDELRQSVEEIKFLADPGAGELRVGCNEVMAAGLVSAVVDRLSQQYPRLVFQMELVDTAAPNIRFVRERKCELLIARLLEPDPDLQAEPLFCEQLLVVAGPRSKWAGRRKIALAQLVDEPWIQAHHEVEPGAPTFEAFRSCGLELPRVRIFSNSLNLRYSLLATGRFLTMVPASLLQFSPVRTLLKVLPVQIPRWRLPYVIITLKNRTLSPAAQLFVDCVREVAKPLAKDR</sequence>
<dbReference type="InterPro" id="IPR000847">
    <property type="entry name" value="LysR_HTH_N"/>
</dbReference>
<organism evidence="7 8">
    <name type="scientific">Bradyrhizobium diazoefficiens</name>
    <dbReference type="NCBI Taxonomy" id="1355477"/>
    <lineage>
        <taxon>Bacteria</taxon>
        <taxon>Pseudomonadati</taxon>
        <taxon>Pseudomonadota</taxon>
        <taxon>Alphaproteobacteria</taxon>
        <taxon>Hyphomicrobiales</taxon>
        <taxon>Nitrobacteraceae</taxon>
        <taxon>Bradyrhizobium</taxon>
    </lineage>
</organism>
<dbReference type="InterPro" id="IPR036390">
    <property type="entry name" value="WH_DNA-bd_sf"/>
</dbReference>
<dbReference type="Proteomes" id="UP000063308">
    <property type="component" value="Chromosome"/>
</dbReference>
<feature type="domain" description="HTH lysR-type" evidence="6">
    <location>
        <begin position="11"/>
        <end position="68"/>
    </location>
</feature>
<evidence type="ECO:0000256" key="1">
    <source>
        <dbReference type="ARBA" id="ARBA00003502"/>
    </source>
</evidence>
<comment type="similarity">
    <text evidence="2">Belongs to the LysR transcriptional regulatory family.</text>
</comment>
<dbReference type="InterPro" id="IPR036388">
    <property type="entry name" value="WH-like_DNA-bd_sf"/>
</dbReference>
<dbReference type="InterPro" id="IPR005119">
    <property type="entry name" value="LysR_subst-bd"/>
</dbReference>
<dbReference type="AlphaFoldDB" id="A0A0E4BTQ4"/>
<dbReference type="FunFam" id="1.10.10.10:FF:000001">
    <property type="entry name" value="LysR family transcriptional regulator"/>
    <property type="match status" value="1"/>
</dbReference>
<dbReference type="RefSeq" id="WP_028175911.1">
    <property type="nucleotide sequence ID" value="NZ_AXAX01000035.1"/>
</dbReference>
<dbReference type="CDD" id="cd05466">
    <property type="entry name" value="PBP2_LTTR_substrate"/>
    <property type="match status" value="1"/>
</dbReference>
<evidence type="ECO:0000256" key="4">
    <source>
        <dbReference type="ARBA" id="ARBA00023125"/>
    </source>
</evidence>
<dbReference type="EMBL" id="AP014685">
    <property type="protein sequence ID" value="BAR59769.1"/>
    <property type="molecule type" value="Genomic_DNA"/>
</dbReference>
<keyword evidence="4" id="KW-0238">DNA-binding</keyword>
<dbReference type="SUPFAM" id="SSF53850">
    <property type="entry name" value="Periplasmic binding protein-like II"/>
    <property type="match status" value="1"/>
</dbReference>
<dbReference type="Pfam" id="PF03466">
    <property type="entry name" value="LysR_substrate"/>
    <property type="match status" value="1"/>
</dbReference>
<dbReference type="PANTHER" id="PTHR30419">
    <property type="entry name" value="HTH-TYPE TRANSCRIPTIONAL REGULATOR YBHD"/>
    <property type="match status" value="1"/>
</dbReference>
<dbReference type="GO" id="GO:0005829">
    <property type="term" value="C:cytosol"/>
    <property type="evidence" value="ECO:0007669"/>
    <property type="project" value="TreeGrafter"/>
</dbReference>
<dbReference type="InterPro" id="IPR050950">
    <property type="entry name" value="HTH-type_LysR_regulators"/>
</dbReference>
<dbReference type="PRINTS" id="PR00039">
    <property type="entry name" value="HTHLYSR"/>
</dbReference>
<evidence type="ECO:0000256" key="2">
    <source>
        <dbReference type="ARBA" id="ARBA00009437"/>
    </source>
</evidence>
<dbReference type="Gene3D" id="3.40.190.290">
    <property type="match status" value="1"/>
</dbReference>
<dbReference type="PANTHER" id="PTHR30419:SF8">
    <property type="entry name" value="NITROGEN ASSIMILATION TRANSCRIPTIONAL ACTIVATOR-RELATED"/>
    <property type="match status" value="1"/>
</dbReference>
<protein>
    <submittedName>
        <fullName evidence="7">Transcriptional regulatory protein</fullName>
    </submittedName>
</protein>
<name>A0A0E4BTQ4_9BRAD</name>
<evidence type="ECO:0000256" key="3">
    <source>
        <dbReference type="ARBA" id="ARBA00023015"/>
    </source>
</evidence>
<dbReference type="GO" id="GO:0003677">
    <property type="term" value="F:DNA binding"/>
    <property type="evidence" value="ECO:0007669"/>
    <property type="project" value="UniProtKB-KW"/>
</dbReference>
<dbReference type="PROSITE" id="PS50931">
    <property type="entry name" value="HTH_LYSR"/>
    <property type="match status" value="1"/>
</dbReference>
<dbReference type="SUPFAM" id="SSF46785">
    <property type="entry name" value="Winged helix' DNA-binding domain"/>
    <property type="match status" value="1"/>
</dbReference>
<gene>
    <name evidence="7" type="ORF">NK6_6618</name>
</gene>
<dbReference type="GO" id="GO:0003700">
    <property type="term" value="F:DNA-binding transcription factor activity"/>
    <property type="evidence" value="ECO:0007669"/>
    <property type="project" value="InterPro"/>
</dbReference>
<evidence type="ECO:0000313" key="7">
    <source>
        <dbReference type="EMBL" id="BAR59769.1"/>
    </source>
</evidence>
<evidence type="ECO:0000256" key="5">
    <source>
        <dbReference type="ARBA" id="ARBA00023163"/>
    </source>
</evidence>
<comment type="function">
    <text evidence="1">NodD regulates the expression of the nodABCFE genes which encode other nodulation proteins. NodD is also a negative regulator of its own expression. Binds flavonoids as inducers.</text>
</comment>
<keyword evidence="3" id="KW-0805">Transcription regulation</keyword>
<evidence type="ECO:0000259" key="6">
    <source>
        <dbReference type="PROSITE" id="PS50931"/>
    </source>
</evidence>
<reference evidence="7 8" key="1">
    <citation type="submission" date="2014-11" db="EMBL/GenBank/DDBJ databases">
        <title>Symbiosis island explosion on the genome of extra-slow-growing strains of soybean bradyrhizobia with massive insertion sequences.</title>
        <authorList>
            <person name="Iida T."/>
            <person name="Minamisawa K."/>
        </authorList>
    </citation>
    <scope>NUCLEOTIDE SEQUENCE [LARGE SCALE GENOMIC DNA]</scope>
    <source>
        <strain evidence="7 8">NK6</strain>
    </source>
</reference>
<dbReference type="Pfam" id="PF00126">
    <property type="entry name" value="HTH_1"/>
    <property type="match status" value="1"/>
</dbReference>